<evidence type="ECO:0000313" key="8">
    <source>
        <dbReference type="EMBL" id="BAJ50830.1"/>
    </source>
</evidence>
<keyword evidence="3" id="KW-0479">Metal-binding</keyword>
<dbReference type="Gene3D" id="2.60.40.1190">
    <property type="match status" value="1"/>
</dbReference>
<dbReference type="EMBL" id="AP011852">
    <property type="protein sequence ID" value="BAJ48030.1"/>
    <property type="molecule type" value="Genomic_DNA"/>
</dbReference>
<dbReference type="InterPro" id="IPR019020">
    <property type="entry name" value="Cyt-c552/DMSO_Rdtase_haem-bd"/>
</dbReference>
<dbReference type="KEGG" id="csu:CSUB_C0977"/>
<proteinExistence type="predicted"/>
<dbReference type="STRING" id="311458.CSUB_C0977"/>
<evidence type="ECO:0000313" key="7">
    <source>
        <dbReference type="EMBL" id="BAJ48030.1"/>
    </source>
</evidence>
<evidence type="ECO:0000259" key="6">
    <source>
        <dbReference type="SMART" id="SM00887"/>
    </source>
</evidence>
<reference evidence="7 9" key="1">
    <citation type="journal article" date="2005" name="Environ. Microbiol.">
        <title>Genetic and functional properties of uncultivated thermophilic crenarchaeotes from a subsurface gold mine as revealed by analysis of genome fragments.</title>
        <authorList>
            <person name="Nunoura T."/>
            <person name="Hirayama H."/>
            <person name="Takami H."/>
            <person name="Oida H."/>
            <person name="Nishi S."/>
            <person name="Shimamura S."/>
            <person name="Suzuki Y."/>
            <person name="Inagaki F."/>
            <person name="Takai K."/>
            <person name="Nealson K.H."/>
            <person name="Horikoshi K."/>
        </authorList>
    </citation>
    <scope>NUCLEOTIDE SEQUENCE [LARGE SCALE GENOMIC DNA]</scope>
</reference>
<keyword evidence="2" id="KW-0349">Heme</keyword>
<dbReference type="GO" id="GO:0020037">
    <property type="term" value="F:heme binding"/>
    <property type="evidence" value="ECO:0007669"/>
    <property type="project" value="InterPro"/>
</dbReference>
<evidence type="ECO:0000256" key="3">
    <source>
        <dbReference type="ARBA" id="ARBA00022723"/>
    </source>
</evidence>
<dbReference type="AlphaFoldDB" id="E6N6W1"/>
<keyword evidence="4" id="KW-0249">Electron transport</keyword>
<organism evidence="7 9">
    <name type="scientific">Caldiarchaeum subterraneum</name>
    <dbReference type="NCBI Taxonomy" id="311458"/>
    <lineage>
        <taxon>Archaea</taxon>
        <taxon>Nitrososphaerota</taxon>
        <taxon>Candidatus Caldarchaeales</taxon>
        <taxon>Candidatus Caldarchaeaceae</taxon>
        <taxon>Candidatus Caldarchaeum</taxon>
    </lineage>
</organism>
<dbReference type="BioCyc" id="CCAL311458:G131R-985-MONOMER"/>
<evidence type="ECO:0000256" key="5">
    <source>
        <dbReference type="ARBA" id="ARBA00023004"/>
    </source>
</evidence>
<sequence>MASDKKSRRAVVARMAGAADRLFLPVLAGASLFIALSASFYRQIQETISPPKPTQTQGPRPDVTARLVDKVPVKDPDSPIWDNVPLSRISLADQSIIRPLKLSVPKETLNVRAAHDGEFIGFLLEWRDDIANTSAIKVPEFRDACAVMLTSYPAPPEARFMGTQTIPATILHWKADWQVDIEEGFQDLEKAFPNVSADMYPLLKESITGGKPPKTIDLPDFARIRLPGTWVGNPISQPKKEKPVEKIIAKGPATVTTLPTQDAVGWGRWRNGVWRVVLAKKMKASDQTAGEINIERGNTYSVAFTVWFGDQGDRGARKNPSMLHTLYVE</sequence>
<keyword evidence="5" id="KW-0408">Iron</keyword>
<gene>
    <name evidence="8" type="ORF">CSUB_C0977</name>
    <name evidence="7" type="ORF">HGMM_F28E01C31</name>
</gene>
<dbReference type="GO" id="GO:0046872">
    <property type="term" value="F:metal ion binding"/>
    <property type="evidence" value="ECO:0007669"/>
    <property type="project" value="UniProtKB-KW"/>
</dbReference>
<dbReference type="SMART" id="SM00887">
    <property type="entry name" value="EB_dh"/>
    <property type="match status" value="1"/>
</dbReference>
<accession>E6N6W1</accession>
<keyword evidence="1" id="KW-0813">Transport</keyword>
<reference evidence="7 9" key="2">
    <citation type="journal article" date="2011" name="Nucleic Acids Res.">
        <title>Insights into the evolution of Archaea and eukaryotic protein modifier systems revealed by the genome of a novel archaeal group.</title>
        <authorList>
            <person name="Nunoura T."/>
            <person name="Takaki Y."/>
            <person name="Kakuta J."/>
            <person name="Nishi S."/>
            <person name="Sugahara J."/>
            <person name="Kazama H."/>
            <person name="Chee G."/>
            <person name="Hattori M."/>
            <person name="Kanai A."/>
            <person name="Atomi H."/>
            <person name="Takai K."/>
            <person name="Takami H."/>
        </authorList>
    </citation>
    <scope>NUCLEOTIDE SEQUENCE [LARGE SCALE GENOMIC DNA]</scope>
</reference>
<evidence type="ECO:0000256" key="2">
    <source>
        <dbReference type="ARBA" id="ARBA00022617"/>
    </source>
</evidence>
<protein>
    <submittedName>
        <fullName evidence="7">Molybdopterin oxidoreductase subunit</fullName>
    </submittedName>
</protein>
<evidence type="ECO:0000256" key="1">
    <source>
        <dbReference type="ARBA" id="ARBA00022448"/>
    </source>
</evidence>
<feature type="domain" description="Cytochrome c-552/DMSO reductase-like haem-binding" evidence="6">
    <location>
        <begin position="78"/>
        <end position="319"/>
    </location>
</feature>
<dbReference type="Pfam" id="PF09459">
    <property type="entry name" value="EB_dh"/>
    <property type="match status" value="1"/>
</dbReference>
<dbReference type="Proteomes" id="UP000008120">
    <property type="component" value="Chromosome"/>
</dbReference>
<evidence type="ECO:0000256" key="4">
    <source>
        <dbReference type="ARBA" id="ARBA00022982"/>
    </source>
</evidence>
<name>E6N6W1_CALS0</name>
<dbReference type="EMBL" id="BA000048">
    <property type="protein sequence ID" value="BAJ50830.1"/>
    <property type="molecule type" value="Genomic_DNA"/>
</dbReference>
<evidence type="ECO:0000313" key="9">
    <source>
        <dbReference type="Proteomes" id="UP000008120"/>
    </source>
</evidence>